<dbReference type="Proteomes" id="UP000639772">
    <property type="component" value="Chromosome 1"/>
</dbReference>
<feature type="transmembrane region" description="Helical" evidence="7">
    <location>
        <begin position="137"/>
        <end position="155"/>
    </location>
</feature>
<keyword evidence="6 7" id="KW-0472">Membrane</keyword>
<reference evidence="9 10" key="1">
    <citation type="journal article" date="2020" name="Nat. Food">
        <title>A phased Vanilla planifolia genome enables genetic improvement of flavour and production.</title>
        <authorList>
            <person name="Hasing T."/>
            <person name="Tang H."/>
            <person name="Brym M."/>
            <person name="Khazi F."/>
            <person name="Huang T."/>
            <person name="Chambers A.H."/>
        </authorList>
    </citation>
    <scope>NUCLEOTIDE SEQUENCE [LARGE SCALE GENOMIC DNA]</scope>
    <source>
        <tissue evidence="9">Leaf</tissue>
    </source>
</reference>
<dbReference type="GO" id="GO:0016020">
    <property type="term" value="C:membrane"/>
    <property type="evidence" value="ECO:0007669"/>
    <property type="project" value="UniProtKB-SubCell"/>
</dbReference>
<feature type="region of interest" description="Disordered" evidence="8">
    <location>
        <begin position="240"/>
        <end position="262"/>
    </location>
</feature>
<dbReference type="Pfam" id="PF03208">
    <property type="entry name" value="PRA1"/>
    <property type="match status" value="1"/>
</dbReference>
<dbReference type="PANTHER" id="PTHR19317:SF1">
    <property type="entry name" value="PRA1 FAMILY PROTEIN H"/>
    <property type="match status" value="1"/>
</dbReference>
<organism evidence="9 10">
    <name type="scientific">Vanilla planifolia</name>
    <name type="common">Vanilla</name>
    <dbReference type="NCBI Taxonomy" id="51239"/>
    <lineage>
        <taxon>Eukaryota</taxon>
        <taxon>Viridiplantae</taxon>
        <taxon>Streptophyta</taxon>
        <taxon>Embryophyta</taxon>
        <taxon>Tracheophyta</taxon>
        <taxon>Spermatophyta</taxon>
        <taxon>Magnoliopsida</taxon>
        <taxon>Liliopsida</taxon>
        <taxon>Asparagales</taxon>
        <taxon>Orchidaceae</taxon>
        <taxon>Vanilloideae</taxon>
        <taxon>Vanilleae</taxon>
        <taxon>Vanilla</taxon>
    </lineage>
</organism>
<name>A0A835S3G6_VANPL</name>
<dbReference type="EMBL" id="JADCNM010000001">
    <property type="protein sequence ID" value="KAG0503286.1"/>
    <property type="molecule type" value="Genomic_DNA"/>
</dbReference>
<evidence type="ECO:0000256" key="5">
    <source>
        <dbReference type="ARBA" id="ARBA00022989"/>
    </source>
</evidence>
<accession>A0A835S3G6</accession>
<proteinExistence type="inferred from homology"/>
<evidence type="ECO:0000256" key="6">
    <source>
        <dbReference type="ARBA" id="ARBA00023136"/>
    </source>
</evidence>
<comment type="function">
    <text evidence="1 7">May be involved in both secretory and endocytic intracellular trafficking in the endosomal/prevacuolar compartments.</text>
</comment>
<keyword evidence="7" id="KW-0813">Transport</keyword>
<feature type="compositionally biased region" description="Basic residues" evidence="8">
    <location>
        <begin position="241"/>
        <end position="262"/>
    </location>
</feature>
<sequence>MSSFVANPLALSVPEPAFEAWLRDSGYLEILDARSSTSSAPNAAGAAAFPPASSSTSKLALENPTAAASSAISSSFSFLRTLASLFTINPLAKLSADDFAGETPSWTLVFLGSAGCYSWPSGPSQARMRVQENVRRYARNYSVLSLIFFACSLYHMPVPLLGLISSLGLWELLRFCNDKCELEEKCPTVRIVLVRVVQFAILTILYLSNLQVTIFCTLSISYTVMILHAFLRKLAPSQHFHGTKRNGRTQLKKAHLSAKKSP</sequence>
<evidence type="ECO:0000256" key="7">
    <source>
        <dbReference type="RuleBase" id="RU363107"/>
    </source>
</evidence>
<comment type="subcellular location">
    <subcellularLocation>
        <location evidence="2 7">Membrane</location>
        <topology evidence="2 7">Multi-pass membrane protein</topology>
    </subcellularLocation>
</comment>
<dbReference type="InterPro" id="IPR004895">
    <property type="entry name" value="Prenylated_rab_accept_PRA1"/>
</dbReference>
<protein>
    <recommendedName>
        <fullName evidence="7">PRA1 family protein</fullName>
    </recommendedName>
</protein>
<evidence type="ECO:0000256" key="3">
    <source>
        <dbReference type="ARBA" id="ARBA00006483"/>
    </source>
</evidence>
<keyword evidence="4 7" id="KW-0812">Transmembrane</keyword>
<evidence type="ECO:0000256" key="2">
    <source>
        <dbReference type="ARBA" id="ARBA00004141"/>
    </source>
</evidence>
<dbReference type="GO" id="GO:0016192">
    <property type="term" value="P:vesicle-mediated transport"/>
    <property type="evidence" value="ECO:0007669"/>
    <property type="project" value="TreeGrafter"/>
</dbReference>
<dbReference type="OrthoDB" id="779054at2759"/>
<gene>
    <name evidence="9" type="ORF">HPP92_003358</name>
</gene>
<dbReference type="AlphaFoldDB" id="A0A835S3G6"/>
<dbReference type="GO" id="GO:0005783">
    <property type="term" value="C:endoplasmic reticulum"/>
    <property type="evidence" value="ECO:0007669"/>
    <property type="project" value="TreeGrafter"/>
</dbReference>
<evidence type="ECO:0000256" key="1">
    <source>
        <dbReference type="ARBA" id="ARBA00002501"/>
    </source>
</evidence>
<evidence type="ECO:0000256" key="4">
    <source>
        <dbReference type="ARBA" id="ARBA00022692"/>
    </source>
</evidence>
<comment type="similarity">
    <text evidence="3 7">Belongs to the PRA1 family.</text>
</comment>
<keyword evidence="5 7" id="KW-1133">Transmembrane helix</keyword>
<comment type="caution">
    <text evidence="9">The sequence shown here is derived from an EMBL/GenBank/DDBJ whole genome shotgun (WGS) entry which is preliminary data.</text>
</comment>
<dbReference type="PANTHER" id="PTHR19317">
    <property type="entry name" value="PRENYLATED RAB ACCEPTOR 1-RELATED"/>
    <property type="match status" value="1"/>
</dbReference>
<feature type="transmembrane region" description="Helical" evidence="7">
    <location>
        <begin position="212"/>
        <end position="231"/>
    </location>
</feature>
<evidence type="ECO:0000313" key="10">
    <source>
        <dbReference type="Proteomes" id="UP000639772"/>
    </source>
</evidence>
<dbReference type="GO" id="GO:0005794">
    <property type="term" value="C:Golgi apparatus"/>
    <property type="evidence" value="ECO:0007669"/>
    <property type="project" value="TreeGrafter"/>
</dbReference>
<evidence type="ECO:0000313" key="9">
    <source>
        <dbReference type="EMBL" id="KAG0503286.1"/>
    </source>
</evidence>
<evidence type="ECO:0000256" key="8">
    <source>
        <dbReference type="SAM" id="MobiDB-lite"/>
    </source>
</evidence>